<organism evidence="3 4">
    <name type="scientific">Laccaria amethystina LaAM-08-1</name>
    <dbReference type="NCBI Taxonomy" id="1095629"/>
    <lineage>
        <taxon>Eukaryota</taxon>
        <taxon>Fungi</taxon>
        <taxon>Dikarya</taxon>
        <taxon>Basidiomycota</taxon>
        <taxon>Agaricomycotina</taxon>
        <taxon>Agaricomycetes</taxon>
        <taxon>Agaricomycetidae</taxon>
        <taxon>Agaricales</taxon>
        <taxon>Agaricineae</taxon>
        <taxon>Hydnangiaceae</taxon>
        <taxon>Laccaria</taxon>
    </lineage>
</organism>
<reference evidence="3 4" key="1">
    <citation type="submission" date="2014-04" db="EMBL/GenBank/DDBJ databases">
        <authorList>
            <consortium name="DOE Joint Genome Institute"/>
            <person name="Kuo A."/>
            <person name="Kohler A."/>
            <person name="Nagy L.G."/>
            <person name="Floudas D."/>
            <person name="Copeland A."/>
            <person name="Barry K.W."/>
            <person name="Cichocki N."/>
            <person name="Veneault-Fourrey C."/>
            <person name="LaButti K."/>
            <person name="Lindquist E.A."/>
            <person name="Lipzen A."/>
            <person name="Lundell T."/>
            <person name="Morin E."/>
            <person name="Murat C."/>
            <person name="Sun H."/>
            <person name="Tunlid A."/>
            <person name="Henrissat B."/>
            <person name="Grigoriev I.V."/>
            <person name="Hibbett D.S."/>
            <person name="Martin F."/>
            <person name="Nordberg H.P."/>
            <person name="Cantor M.N."/>
            <person name="Hua S.X."/>
        </authorList>
    </citation>
    <scope>NUCLEOTIDE SEQUENCE [LARGE SCALE GENOMIC DNA]</scope>
    <source>
        <strain evidence="3 4">LaAM-08-1</strain>
    </source>
</reference>
<dbReference type="STRING" id="1095629.A0A0C9XZ85"/>
<keyword evidence="2" id="KW-0732">Signal</keyword>
<dbReference type="Proteomes" id="UP000054477">
    <property type="component" value="Unassembled WGS sequence"/>
</dbReference>
<protein>
    <submittedName>
        <fullName evidence="3">Uncharacterized protein</fullName>
    </submittedName>
</protein>
<dbReference type="HOGENOM" id="CLU_120085_0_0_1"/>
<feature type="signal peptide" evidence="2">
    <location>
        <begin position="1"/>
        <end position="18"/>
    </location>
</feature>
<feature type="chain" id="PRO_5002206477" evidence="2">
    <location>
        <begin position="19"/>
        <end position="146"/>
    </location>
</feature>
<name>A0A0C9XZ85_9AGAR</name>
<sequence>MFINSLVVLLFLPIFALSQNATRTVITSTSLSAFVTQGSTATSTFVFTTTQQIVVSPNSTASSNSSASATASGNATSSSRTTTSQNLPTAATTIDGGGGNGAPVPGATGGAYGPGDGYIAAAIALKQNALAVGVAGFVLGGALLVL</sequence>
<accession>A0A0C9XZ85</accession>
<feature type="region of interest" description="Disordered" evidence="1">
    <location>
        <begin position="58"/>
        <end position="102"/>
    </location>
</feature>
<evidence type="ECO:0000256" key="2">
    <source>
        <dbReference type="SAM" id="SignalP"/>
    </source>
</evidence>
<proteinExistence type="predicted"/>
<feature type="compositionally biased region" description="Low complexity" evidence="1">
    <location>
        <begin position="58"/>
        <end position="84"/>
    </location>
</feature>
<evidence type="ECO:0000256" key="1">
    <source>
        <dbReference type="SAM" id="MobiDB-lite"/>
    </source>
</evidence>
<keyword evidence="4" id="KW-1185">Reference proteome</keyword>
<gene>
    <name evidence="3" type="ORF">K443DRAFT_673857</name>
</gene>
<dbReference type="AlphaFoldDB" id="A0A0C9XZ85"/>
<reference evidence="4" key="2">
    <citation type="submission" date="2015-01" db="EMBL/GenBank/DDBJ databases">
        <title>Evolutionary Origins and Diversification of the Mycorrhizal Mutualists.</title>
        <authorList>
            <consortium name="DOE Joint Genome Institute"/>
            <consortium name="Mycorrhizal Genomics Consortium"/>
            <person name="Kohler A."/>
            <person name="Kuo A."/>
            <person name="Nagy L.G."/>
            <person name="Floudas D."/>
            <person name="Copeland A."/>
            <person name="Barry K.W."/>
            <person name="Cichocki N."/>
            <person name="Veneault-Fourrey C."/>
            <person name="LaButti K."/>
            <person name="Lindquist E.A."/>
            <person name="Lipzen A."/>
            <person name="Lundell T."/>
            <person name="Morin E."/>
            <person name="Murat C."/>
            <person name="Riley R."/>
            <person name="Ohm R."/>
            <person name="Sun H."/>
            <person name="Tunlid A."/>
            <person name="Henrissat B."/>
            <person name="Grigoriev I.V."/>
            <person name="Hibbett D.S."/>
            <person name="Martin F."/>
        </authorList>
    </citation>
    <scope>NUCLEOTIDE SEQUENCE [LARGE SCALE GENOMIC DNA]</scope>
    <source>
        <strain evidence="4">LaAM-08-1</strain>
    </source>
</reference>
<evidence type="ECO:0000313" key="4">
    <source>
        <dbReference type="Proteomes" id="UP000054477"/>
    </source>
</evidence>
<evidence type="ECO:0000313" key="3">
    <source>
        <dbReference type="EMBL" id="KIK06969.1"/>
    </source>
</evidence>
<dbReference type="EMBL" id="KN838550">
    <property type="protein sequence ID" value="KIK06969.1"/>
    <property type="molecule type" value="Genomic_DNA"/>
</dbReference>